<evidence type="ECO:0000313" key="3">
    <source>
        <dbReference type="Proteomes" id="UP000252015"/>
    </source>
</evidence>
<gene>
    <name evidence="2" type="ORF">MSP7336_03293</name>
</gene>
<name>A0A375Z1M6_MYCSH</name>
<reference evidence="2 3" key="1">
    <citation type="submission" date="2018-05" db="EMBL/GenBank/DDBJ databases">
        <authorList>
            <consortium name="IHU Genomes"/>
        </authorList>
    </citation>
    <scope>NUCLEOTIDE SEQUENCE [LARGE SCALE GENOMIC DNA]</scope>
    <source>
        <strain evidence="2 3">P7336</strain>
    </source>
</reference>
<dbReference type="SUPFAM" id="SSF54427">
    <property type="entry name" value="NTF2-like"/>
    <property type="match status" value="1"/>
</dbReference>
<protein>
    <recommendedName>
        <fullName evidence="1">SnoaL-like domain-containing protein</fullName>
    </recommendedName>
</protein>
<dbReference type="Pfam" id="PF12680">
    <property type="entry name" value="SnoaL_2"/>
    <property type="match status" value="1"/>
</dbReference>
<dbReference type="STRING" id="29313.BHQ16_12210"/>
<keyword evidence="3" id="KW-1185">Reference proteome</keyword>
<sequence>MGRLPVPLPGPVRKAINAVNAGDTRSLLALFTPNTGYVKDWGRKFRGSEAIRSWSNREFIGRHVKLQVATFYLTDEGDTVVIAEVGGFGFKSPCAFTFHVDGELLTNMRTCRY</sequence>
<dbReference type="InterPro" id="IPR037401">
    <property type="entry name" value="SnoaL-like"/>
</dbReference>
<dbReference type="InterPro" id="IPR032710">
    <property type="entry name" value="NTF2-like_dom_sf"/>
</dbReference>
<dbReference type="AlphaFoldDB" id="A0A375Z1M6"/>
<organism evidence="2 3">
    <name type="scientific">Mycobacterium shimoidei</name>
    <dbReference type="NCBI Taxonomy" id="29313"/>
    <lineage>
        <taxon>Bacteria</taxon>
        <taxon>Bacillati</taxon>
        <taxon>Actinomycetota</taxon>
        <taxon>Actinomycetes</taxon>
        <taxon>Mycobacteriales</taxon>
        <taxon>Mycobacteriaceae</taxon>
        <taxon>Mycobacterium</taxon>
    </lineage>
</organism>
<dbReference type="Proteomes" id="UP000252015">
    <property type="component" value="Unassembled WGS sequence"/>
</dbReference>
<evidence type="ECO:0000313" key="2">
    <source>
        <dbReference type="EMBL" id="SRX95029.1"/>
    </source>
</evidence>
<evidence type="ECO:0000259" key="1">
    <source>
        <dbReference type="Pfam" id="PF12680"/>
    </source>
</evidence>
<dbReference type="Gene3D" id="3.10.450.50">
    <property type="match status" value="1"/>
</dbReference>
<dbReference type="EMBL" id="UEGW01000001">
    <property type="protein sequence ID" value="SRX95029.1"/>
    <property type="molecule type" value="Genomic_DNA"/>
</dbReference>
<accession>A0A375Z1M6</accession>
<feature type="domain" description="SnoaL-like" evidence="1">
    <location>
        <begin position="12"/>
        <end position="104"/>
    </location>
</feature>
<dbReference type="RefSeq" id="WP_113964139.1">
    <property type="nucleotide sequence ID" value="NZ_UEGW01000001.1"/>
</dbReference>
<proteinExistence type="predicted"/>